<protein>
    <submittedName>
        <fullName evidence="1">Uncharacterized protein</fullName>
    </submittedName>
</protein>
<name>A0A3E4KH14_PHOVU</name>
<dbReference type="Gene3D" id="3.40.50.2020">
    <property type="match status" value="1"/>
</dbReference>
<evidence type="ECO:0000313" key="2">
    <source>
        <dbReference type="Proteomes" id="UP000437431"/>
    </source>
</evidence>
<sequence>MRTYVNLTYEANSETIQQIQALSKPDISVDDYRHSFYLVGKALGKLLNERTHGEYGNTMLACASEDADWLARGVLESLSQKEVSLAVFWNERITLNASTGLEYSPIIKSYIEPIDKCRTLVVVKSIISTSCVVRTQLTRLINDIYPQEIYIVAPVMYKDAQANLKKEFPASISDKFNFLTFAIDTLKDKEKGIIPGIGGMVYPKLGLGDMHEKNKYIPNLVKERMM</sequence>
<dbReference type="EMBL" id="WDAY01000026">
    <property type="protein sequence ID" value="KAB6559685.1"/>
    <property type="molecule type" value="Genomic_DNA"/>
</dbReference>
<dbReference type="AlphaFoldDB" id="A0A3E4KH14"/>
<dbReference type="Proteomes" id="UP000437431">
    <property type="component" value="Unassembled WGS sequence"/>
</dbReference>
<evidence type="ECO:0000313" key="1">
    <source>
        <dbReference type="EMBL" id="KAB6559685.1"/>
    </source>
</evidence>
<accession>A0A3E4KH14</accession>
<dbReference type="InterPro" id="IPR029057">
    <property type="entry name" value="PRTase-like"/>
</dbReference>
<proteinExistence type="predicted"/>
<dbReference type="RefSeq" id="WP_036631691.1">
    <property type="nucleotide sequence ID" value="NZ_DAWDUF010000011.1"/>
</dbReference>
<gene>
    <name evidence="1" type="ORF">GAY79_12310</name>
</gene>
<reference evidence="1 2" key="1">
    <citation type="journal article" date="2019" name="Nat. Med.">
        <title>A library of human gut bacterial isolates paired with longitudinal multiomics data enables mechanistic microbiome research.</title>
        <authorList>
            <person name="Poyet M."/>
            <person name="Groussin M."/>
            <person name="Gibbons S.M."/>
            <person name="Avila-Pacheco J."/>
            <person name="Jiang X."/>
            <person name="Kearney S.M."/>
            <person name="Perrotta A.R."/>
            <person name="Berdy B."/>
            <person name="Zhao S."/>
            <person name="Lieberman T.D."/>
            <person name="Swanson P.K."/>
            <person name="Smith M."/>
            <person name="Roesemann S."/>
            <person name="Alexander J.E."/>
            <person name="Rich S.A."/>
            <person name="Livny J."/>
            <person name="Vlamakis H."/>
            <person name="Clish C."/>
            <person name="Bullock K."/>
            <person name="Deik A."/>
            <person name="Scott J."/>
            <person name="Pierce K.A."/>
            <person name="Xavier R.J."/>
            <person name="Alm E.J."/>
        </authorList>
    </citation>
    <scope>NUCLEOTIDE SEQUENCE [LARGE SCALE GENOMIC DNA]</scope>
    <source>
        <strain evidence="1 2">BIOML-A111</strain>
    </source>
</reference>
<organism evidence="1 2">
    <name type="scientific">Phocaeicola vulgatus</name>
    <name type="common">Bacteroides vulgatus</name>
    <dbReference type="NCBI Taxonomy" id="821"/>
    <lineage>
        <taxon>Bacteria</taxon>
        <taxon>Pseudomonadati</taxon>
        <taxon>Bacteroidota</taxon>
        <taxon>Bacteroidia</taxon>
        <taxon>Bacteroidales</taxon>
        <taxon>Bacteroidaceae</taxon>
        <taxon>Phocaeicola</taxon>
    </lineage>
</organism>
<comment type="caution">
    <text evidence="1">The sequence shown here is derived from an EMBL/GenBank/DDBJ whole genome shotgun (WGS) entry which is preliminary data.</text>
</comment>